<evidence type="ECO:0000256" key="6">
    <source>
        <dbReference type="ARBA" id="ARBA00034488"/>
    </source>
</evidence>
<gene>
    <name evidence="10" type="ORF">MNEG_4434</name>
</gene>
<dbReference type="Gene3D" id="3.40.850.10">
    <property type="entry name" value="Kinesin motor domain"/>
    <property type="match status" value="1"/>
</dbReference>
<dbReference type="GO" id="GO:0003777">
    <property type="term" value="F:microtubule motor activity"/>
    <property type="evidence" value="ECO:0007669"/>
    <property type="project" value="InterPro"/>
</dbReference>
<protein>
    <submittedName>
        <fullName evidence="10">Kinesin-like protein</fullName>
    </submittedName>
</protein>
<dbReference type="GO" id="GO:0008017">
    <property type="term" value="F:microtubule binding"/>
    <property type="evidence" value="ECO:0007669"/>
    <property type="project" value="InterPro"/>
</dbReference>
<dbReference type="GeneID" id="25737311"/>
<dbReference type="GO" id="GO:0007018">
    <property type="term" value="P:microtubule-based movement"/>
    <property type="evidence" value="ECO:0007669"/>
    <property type="project" value="InterPro"/>
</dbReference>
<name>A0A0D2L9N3_9CHLO</name>
<feature type="domain" description="Kinesin motor" evidence="9">
    <location>
        <begin position="1"/>
        <end position="274"/>
    </location>
</feature>
<proteinExistence type="inferred from homology"/>
<evidence type="ECO:0000256" key="7">
    <source>
        <dbReference type="PROSITE-ProRule" id="PRU00283"/>
    </source>
</evidence>
<organism evidence="10 11">
    <name type="scientific">Monoraphidium neglectum</name>
    <dbReference type="NCBI Taxonomy" id="145388"/>
    <lineage>
        <taxon>Eukaryota</taxon>
        <taxon>Viridiplantae</taxon>
        <taxon>Chlorophyta</taxon>
        <taxon>core chlorophytes</taxon>
        <taxon>Chlorophyceae</taxon>
        <taxon>CS clade</taxon>
        <taxon>Sphaeropleales</taxon>
        <taxon>Selenastraceae</taxon>
        <taxon>Monoraphidium</taxon>
    </lineage>
</organism>
<dbReference type="InterPro" id="IPR001752">
    <property type="entry name" value="Kinesin_motor_dom"/>
</dbReference>
<dbReference type="PROSITE" id="PS50067">
    <property type="entry name" value="KINESIN_MOTOR_2"/>
    <property type="match status" value="1"/>
</dbReference>
<dbReference type="Pfam" id="PF00225">
    <property type="entry name" value="Kinesin"/>
    <property type="match status" value="1"/>
</dbReference>
<accession>A0A0D2L9N3</accession>
<dbReference type="GO" id="GO:0005524">
    <property type="term" value="F:ATP binding"/>
    <property type="evidence" value="ECO:0007669"/>
    <property type="project" value="UniProtKB-UniRule"/>
</dbReference>
<evidence type="ECO:0000256" key="3">
    <source>
        <dbReference type="ARBA" id="ARBA00022840"/>
    </source>
</evidence>
<feature type="binding site" evidence="7">
    <location>
        <begin position="77"/>
        <end position="84"/>
    </location>
    <ligand>
        <name>ATP</name>
        <dbReference type="ChEBI" id="CHEBI:30616"/>
    </ligand>
</feature>
<dbReference type="STRING" id="145388.A0A0D2L9N3"/>
<dbReference type="InterPro" id="IPR027417">
    <property type="entry name" value="P-loop_NTPase"/>
</dbReference>
<dbReference type="Proteomes" id="UP000054498">
    <property type="component" value="Unassembled WGS sequence"/>
</dbReference>
<dbReference type="InterPro" id="IPR036961">
    <property type="entry name" value="Kinesin_motor_dom_sf"/>
</dbReference>
<dbReference type="SUPFAM" id="SSF52540">
    <property type="entry name" value="P-loop containing nucleoside triphosphate hydrolases"/>
    <property type="match status" value="1"/>
</dbReference>
<dbReference type="PANTHER" id="PTHR37739">
    <property type="entry name" value="KINESIN-LIKE PROTEIN KIN-12D"/>
    <property type="match status" value="1"/>
</dbReference>
<keyword evidence="3 7" id="KW-0067">ATP-binding</keyword>
<comment type="similarity">
    <text evidence="6">Belongs to the TRAFAC class myosin-kinesin ATPase superfamily. Kinesin family. KIN-12 subfamily.</text>
</comment>
<evidence type="ECO:0000256" key="2">
    <source>
        <dbReference type="ARBA" id="ARBA00022741"/>
    </source>
</evidence>
<dbReference type="KEGG" id="mng:MNEG_4434"/>
<dbReference type="OrthoDB" id="3176171at2759"/>
<evidence type="ECO:0000259" key="9">
    <source>
        <dbReference type="PROSITE" id="PS50067"/>
    </source>
</evidence>
<feature type="region of interest" description="Disordered" evidence="8">
    <location>
        <begin position="255"/>
        <end position="274"/>
    </location>
</feature>
<dbReference type="SMART" id="SM00129">
    <property type="entry name" value="KISc"/>
    <property type="match status" value="1"/>
</dbReference>
<dbReference type="RefSeq" id="XP_013902538.1">
    <property type="nucleotide sequence ID" value="XM_014047084.1"/>
</dbReference>
<keyword evidence="1" id="KW-0493">Microtubule</keyword>
<dbReference type="InterPro" id="IPR044986">
    <property type="entry name" value="KIF15/KIN-12"/>
</dbReference>
<dbReference type="EMBL" id="KK100835">
    <property type="protein sequence ID" value="KIZ03519.1"/>
    <property type="molecule type" value="Genomic_DNA"/>
</dbReference>
<dbReference type="PRINTS" id="PR00380">
    <property type="entry name" value="KINESINHEAVY"/>
</dbReference>
<keyword evidence="11" id="KW-1185">Reference proteome</keyword>
<keyword evidence="5 7" id="KW-0505">Motor protein</keyword>
<sequence>MRPANETEQADATHFMCAATPNTREVLIQLPGRDPYHFAFDDVLQEETGQAEVFETVGAPVVDNCLSGYNSSVFAYGQTGAGKTHTMTGRVAGGGDAAAQEQVGDAPGSGVGRLAGRGVAFMMVNRLSGCSQLRGLAPRVFEYLFERIESMQEQQGRDRLKFCCRCSMLEIYNEVITDLLNPTATNLQVREDVKRGCYVEGLSEEIVQNVEDAMRLLRRGAEHRHVGETRLNRESSRSHSVFTCVVERVVVDRPGDGGGDGGGDGMEEPTCMAF</sequence>
<evidence type="ECO:0000313" key="11">
    <source>
        <dbReference type="Proteomes" id="UP000054498"/>
    </source>
</evidence>
<evidence type="ECO:0000313" key="10">
    <source>
        <dbReference type="EMBL" id="KIZ03519.1"/>
    </source>
</evidence>
<dbReference type="PANTHER" id="PTHR37739:SF8">
    <property type="entry name" value="KINESIN-LIKE PROTEIN KIN-12D"/>
    <property type="match status" value="1"/>
</dbReference>
<reference evidence="10 11" key="1">
    <citation type="journal article" date="2013" name="BMC Genomics">
        <title>Reconstruction of the lipid metabolism for the microalga Monoraphidium neglectum from its genome sequence reveals characteristics suitable for biofuel production.</title>
        <authorList>
            <person name="Bogen C."/>
            <person name="Al-Dilaimi A."/>
            <person name="Albersmeier A."/>
            <person name="Wichmann J."/>
            <person name="Grundmann M."/>
            <person name="Rupp O."/>
            <person name="Lauersen K.J."/>
            <person name="Blifernez-Klassen O."/>
            <person name="Kalinowski J."/>
            <person name="Goesmann A."/>
            <person name="Mussgnug J.H."/>
            <person name="Kruse O."/>
        </authorList>
    </citation>
    <scope>NUCLEOTIDE SEQUENCE [LARGE SCALE GENOMIC DNA]</scope>
    <source>
        <strain evidence="10 11">SAG 48.87</strain>
    </source>
</reference>
<keyword evidence="2 7" id="KW-0547">Nucleotide-binding</keyword>
<keyword evidence="4" id="KW-0175">Coiled coil</keyword>
<dbReference type="AlphaFoldDB" id="A0A0D2L9N3"/>
<evidence type="ECO:0000256" key="8">
    <source>
        <dbReference type="SAM" id="MobiDB-lite"/>
    </source>
</evidence>
<evidence type="ECO:0000256" key="4">
    <source>
        <dbReference type="ARBA" id="ARBA00023054"/>
    </source>
</evidence>
<evidence type="ECO:0000256" key="5">
    <source>
        <dbReference type="ARBA" id="ARBA00023175"/>
    </source>
</evidence>
<dbReference type="GO" id="GO:0005874">
    <property type="term" value="C:microtubule"/>
    <property type="evidence" value="ECO:0007669"/>
    <property type="project" value="UniProtKB-KW"/>
</dbReference>
<evidence type="ECO:0000256" key="1">
    <source>
        <dbReference type="ARBA" id="ARBA00022701"/>
    </source>
</evidence>